<feature type="compositionally biased region" description="Acidic residues" evidence="1">
    <location>
        <begin position="121"/>
        <end position="137"/>
    </location>
</feature>
<dbReference type="RefSeq" id="WP_005719042.1">
    <property type="nucleotide sequence ID" value="NZ_CP114552.1"/>
</dbReference>
<accession>A0A4Q0LXL7</accession>
<evidence type="ECO:0000259" key="2">
    <source>
        <dbReference type="Pfam" id="PF22479"/>
    </source>
</evidence>
<dbReference type="Proteomes" id="UP000289808">
    <property type="component" value="Unassembled WGS sequence"/>
</dbReference>
<name>A0A4Q0LXL7_9LACO</name>
<dbReference type="AlphaFoldDB" id="A0A4Q0LXL7"/>
<evidence type="ECO:0000313" key="3">
    <source>
        <dbReference type="EMBL" id="RXF60029.1"/>
    </source>
</evidence>
<dbReference type="EMBL" id="SCLX01000005">
    <property type="protein sequence ID" value="RXF60029.1"/>
    <property type="molecule type" value="Genomic_DNA"/>
</dbReference>
<evidence type="ECO:0000313" key="4">
    <source>
        <dbReference type="Proteomes" id="UP000289808"/>
    </source>
</evidence>
<organism evidence="3 4">
    <name type="scientific">Lactobacillus crispatus</name>
    <dbReference type="NCBI Taxonomy" id="47770"/>
    <lineage>
        <taxon>Bacteria</taxon>
        <taxon>Bacillati</taxon>
        <taxon>Bacillota</taxon>
        <taxon>Bacilli</taxon>
        <taxon>Lactobacillales</taxon>
        <taxon>Lactobacillaceae</taxon>
        <taxon>Lactobacillus</taxon>
    </lineage>
</organism>
<reference evidence="3 4" key="1">
    <citation type="submission" date="2019-01" db="EMBL/GenBank/DDBJ databases">
        <title>The genome sequence of Lactobacillus crispatus L49.</title>
        <authorList>
            <person name="Zhong J."/>
            <person name="Zhang J."/>
        </authorList>
    </citation>
    <scope>NUCLEOTIDE SEQUENCE [LARGE SCALE GENOMIC DNA]</scope>
    <source>
        <strain evidence="3 4">L49</strain>
    </source>
</reference>
<dbReference type="Pfam" id="PF22479">
    <property type="entry name" value="Pam3_gp18"/>
    <property type="match status" value="1"/>
</dbReference>
<dbReference type="InterPro" id="IPR054252">
    <property type="entry name" value="Pam3_gp18"/>
</dbReference>
<proteinExistence type="predicted"/>
<sequence>MENYVPIDVDNLPDIFDIQLAGEVFTFRVDYNLVADYYTCTIIKDGNVVLAQEPLLLNNRLGATLPSLDLPWTDLRIMDPTGHATDAGKGKFGKQVQLYLDVKDPNGSEDENPDVEPLGYDPDEQSDDLTDGEVDIS</sequence>
<gene>
    <name evidence="3" type="ORF">ERD32_01285</name>
</gene>
<evidence type="ECO:0000256" key="1">
    <source>
        <dbReference type="SAM" id="MobiDB-lite"/>
    </source>
</evidence>
<feature type="region of interest" description="Disordered" evidence="1">
    <location>
        <begin position="102"/>
        <end position="137"/>
    </location>
</feature>
<protein>
    <recommendedName>
        <fullName evidence="2">Cyanophage baseplate Pam3 plug gp18 domain-containing protein</fullName>
    </recommendedName>
</protein>
<feature type="domain" description="Cyanophage baseplate Pam3 plug gp18" evidence="2">
    <location>
        <begin position="4"/>
        <end position="101"/>
    </location>
</feature>
<comment type="caution">
    <text evidence="3">The sequence shown here is derived from an EMBL/GenBank/DDBJ whole genome shotgun (WGS) entry which is preliminary data.</text>
</comment>